<dbReference type="AlphaFoldDB" id="A0A974WLA5"/>
<organism evidence="3 4">
    <name type="scientific">Fulvivirga lutea</name>
    <dbReference type="NCBI Taxonomy" id="2810512"/>
    <lineage>
        <taxon>Bacteria</taxon>
        <taxon>Pseudomonadati</taxon>
        <taxon>Bacteroidota</taxon>
        <taxon>Cytophagia</taxon>
        <taxon>Cytophagales</taxon>
        <taxon>Fulvivirgaceae</taxon>
        <taxon>Fulvivirga</taxon>
    </lineage>
</organism>
<dbReference type="Proteomes" id="UP000662783">
    <property type="component" value="Chromosome"/>
</dbReference>
<proteinExistence type="predicted"/>
<evidence type="ECO:0000313" key="3">
    <source>
        <dbReference type="EMBL" id="QSE98300.1"/>
    </source>
</evidence>
<feature type="domain" description="Signal transduction histidine kinase internal region" evidence="2">
    <location>
        <begin position="159"/>
        <end position="238"/>
    </location>
</feature>
<keyword evidence="3" id="KW-0808">Transferase</keyword>
<keyword evidence="1" id="KW-0472">Membrane</keyword>
<dbReference type="PANTHER" id="PTHR34220">
    <property type="entry name" value="SENSOR HISTIDINE KINASE YPDA"/>
    <property type="match status" value="1"/>
</dbReference>
<keyword evidence="1" id="KW-0812">Transmembrane</keyword>
<feature type="transmembrane region" description="Helical" evidence="1">
    <location>
        <begin position="44"/>
        <end position="61"/>
    </location>
</feature>
<feature type="transmembrane region" description="Helical" evidence="1">
    <location>
        <begin position="117"/>
        <end position="136"/>
    </location>
</feature>
<dbReference type="SUPFAM" id="SSF55874">
    <property type="entry name" value="ATPase domain of HSP90 chaperone/DNA topoisomerase II/histidine kinase"/>
    <property type="match status" value="1"/>
</dbReference>
<feature type="transmembrane region" description="Helical" evidence="1">
    <location>
        <begin position="73"/>
        <end position="97"/>
    </location>
</feature>
<evidence type="ECO:0000259" key="2">
    <source>
        <dbReference type="Pfam" id="PF06580"/>
    </source>
</evidence>
<keyword evidence="3" id="KW-0418">Kinase</keyword>
<evidence type="ECO:0000313" key="4">
    <source>
        <dbReference type="Proteomes" id="UP000662783"/>
    </source>
</evidence>
<dbReference type="KEGG" id="fuv:JR347_04260"/>
<protein>
    <submittedName>
        <fullName evidence="3">Histidine kinase</fullName>
    </submittedName>
</protein>
<dbReference type="RefSeq" id="WP_205722815.1">
    <property type="nucleotide sequence ID" value="NZ_CP070608.1"/>
</dbReference>
<evidence type="ECO:0000256" key="1">
    <source>
        <dbReference type="SAM" id="Phobius"/>
    </source>
</evidence>
<keyword evidence="4" id="KW-1185">Reference proteome</keyword>
<dbReference type="InterPro" id="IPR050640">
    <property type="entry name" value="Bact_2-comp_sensor_kinase"/>
</dbReference>
<dbReference type="InterPro" id="IPR036890">
    <property type="entry name" value="HATPase_C_sf"/>
</dbReference>
<dbReference type="Gene3D" id="3.30.565.10">
    <property type="entry name" value="Histidine kinase-like ATPase, C-terminal domain"/>
    <property type="match status" value="1"/>
</dbReference>
<sequence>MQHPLTGKALLFYLLAWAAIIAAHANILFYQFGFDFIYSATDSLVYNISFLGFGLLYWYVVQYITPDSQGITATVLNQGLAVVIGVSFLTYLCNSFLASFGVDNPEISSFLSMSIPWRIFLGTFFLGMIVLVYYLLQYTANLKQKEKEEVELQHLLKNAELETLKFQLNPHFIFNSLNSISSLTLTNPEKAHEMVVKLSEFLRGSLGQKEAELHSLKDELAQMNRYLEIERIRFGDRLVLEEDINEGCYDRLVPNLILQPLYENAIKYGIYEQLESVKIFTRTHCTEDNLTILISNNYDSESTPQKGKGIGLKNVRNRLELIYGKSDLVTIKRERDNFSIELQIPQTTKNNDD</sequence>
<feature type="transmembrane region" description="Helical" evidence="1">
    <location>
        <begin position="12"/>
        <end position="32"/>
    </location>
</feature>
<dbReference type="Pfam" id="PF06580">
    <property type="entry name" value="His_kinase"/>
    <property type="match status" value="1"/>
</dbReference>
<name>A0A974WLA5_9BACT</name>
<dbReference type="EMBL" id="CP070608">
    <property type="protein sequence ID" value="QSE98300.1"/>
    <property type="molecule type" value="Genomic_DNA"/>
</dbReference>
<gene>
    <name evidence="3" type="ORF">JR347_04260</name>
</gene>
<keyword evidence="1" id="KW-1133">Transmembrane helix</keyword>
<dbReference type="PANTHER" id="PTHR34220:SF7">
    <property type="entry name" value="SENSOR HISTIDINE KINASE YPDA"/>
    <property type="match status" value="1"/>
</dbReference>
<accession>A0A974WLA5</accession>
<dbReference type="GO" id="GO:0016020">
    <property type="term" value="C:membrane"/>
    <property type="evidence" value="ECO:0007669"/>
    <property type="project" value="InterPro"/>
</dbReference>
<dbReference type="GO" id="GO:0000155">
    <property type="term" value="F:phosphorelay sensor kinase activity"/>
    <property type="evidence" value="ECO:0007669"/>
    <property type="project" value="InterPro"/>
</dbReference>
<reference evidence="3" key="1">
    <citation type="submission" date="2021-02" db="EMBL/GenBank/DDBJ databases">
        <title>Fulvivirga sp. S481 isolated from sea water.</title>
        <authorList>
            <person name="Bae S.S."/>
            <person name="Baek K."/>
        </authorList>
    </citation>
    <scope>NUCLEOTIDE SEQUENCE</scope>
    <source>
        <strain evidence="3">S481</strain>
    </source>
</reference>
<dbReference type="InterPro" id="IPR010559">
    <property type="entry name" value="Sig_transdc_His_kin_internal"/>
</dbReference>